<feature type="transmembrane region" description="Helical" evidence="9">
    <location>
        <begin position="16"/>
        <end position="37"/>
    </location>
</feature>
<dbReference type="Pfam" id="PF02355">
    <property type="entry name" value="SecD_SecF_C"/>
    <property type="match status" value="1"/>
</dbReference>
<feature type="transmembrane region" description="Helical" evidence="9">
    <location>
        <begin position="141"/>
        <end position="162"/>
    </location>
</feature>
<dbReference type="PANTHER" id="PTHR30081:SF8">
    <property type="entry name" value="PROTEIN TRANSLOCASE SUBUNIT SECF"/>
    <property type="match status" value="1"/>
</dbReference>
<evidence type="ECO:0000256" key="5">
    <source>
        <dbReference type="ARBA" id="ARBA00022927"/>
    </source>
</evidence>
<dbReference type="Gene3D" id="1.20.1640.10">
    <property type="entry name" value="Multidrug efflux transporter AcrB transmembrane domain"/>
    <property type="match status" value="1"/>
</dbReference>
<evidence type="ECO:0000256" key="4">
    <source>
        <dbReference type="ARBA" id="ARBA00022692"/>
    </source>
</evidence>
<keyword evidence="4 9" id="KW-0812">Transmembrane</keyword>
<comment type="caution">
    <text evidence="9">Lacks conserved residue(s) required for the propagation of feature annotation.</text>
</comment>
<feature type="transmembrane region" description="Helical" evidence="9">
    <location>
        <begin position="168"/>
        <end position="192"/>
    </location>
</feature>
<keyword evidence="7 9" id="KW-0811">Translocation</keyword>
<sequence length="305" mass="34901">MPKIKDFTPHNKVYDFIFYGRDVFFVFIFLCAISFIVMKLYNFNWGLDFTGGLLIEVVSDKDLDIDKIRNSFIKFGFKTPVIQYLNNTNGGVIIRVPLMKGVSCFSQQIEKEILNILDHGINHQFVMQQINWIGPNSSKNLIKTTIIAFFMTFLCIFLYITYRFELTLSIATFISLIYDIIITLGFLSVFYIEINSTTITALISSMGYSLNDKIVIFDRIRENFSCMSKLSCYAVFNRSLTQVLNRTIITSVTTIMVLLILLIFGGAMLYEFSITLLFGVIIGTISSIYVASFLAFRLKDINISS</sequence>
<dbReference type="KEGG" id="bva:BVAF_234"/>
<accession>E8Q616</accession>
<evidence type="ECO:0000256" key="2">
    <source>
        <dbReference type="ARBA" id="ARBA00022448"/>
    </source>
</evidence>
<keyword evidence="8 9" id="KW-0472">Membrane</keyword>
<dbReference type="PRINTS" id="PR01755">
    <property type="entry name" value="SECFTRNLCASE"/>
</dbReference>
<comment type="similarity">
    <text evidence="9">Belongs to the SecD/SecF family. SecF subfamily.</text>
</comment>
<dbReference type="PANTHER" id="PTHR30081">
    <property type="entry name" value="PROTEIN-EXPORT MEMBRANE PROTEIN SEC"/>
    <property type="match status" value="1"/>
</dbReference>
<dbReference type="AlphaFoldDB" id="E8Q616"/>
<dbReference type="GO" id="GO:0043952">
    <property type="term" value="P:protein transport by the Sec complex"/>
    <property type="evidence" value="ECO:0007669"/>
    <property type="project" value="UniProtKB-UniRule"/>
</dbReference>
<dbReference type="InterPro" id="IPR048634">
    <property type="entry name" value="SecD_SecF_C"/>
</dbReference>
<name>E8Q616_BLOVB</name>
<comment type="function">
    <text evidence="9">Part of the Sec protein translocase complex. Interacts with the SecYEG preprotein conducting channel. SecDF uses the proton motive force (PMF) to complete protein translocation after the ATP-dependent function of SecA.</text>
</comment>
<dbReference type="GO" id="GO:0065002">
    <property type="term" value="P:intracellular protein transmembrane transport"/>
    <property type="evidence" value="ECO:0007669"/>
    <property type="project" value="UniProtKB-UniRule"/>
</dbReference>
<evidence type="ECO:0000256" key="9">
    <source>
        <dbReference type="HAMAP-Rule" id="MF_01464"/>
    </source>
</evidence>
<comment type="subunit">
    <text evidence="9">Forms a complex with SecD. Part of the essential Sec protein translocation apparatus which comprises SecA, SecYEG and auxiliary proteins SecDF-YajC and YidC.</text>
</comment>
<dbReference type="HAMAP" id="MF_01464_B">
    <property type="entry name" value="SecF_B"/>
    <property type="match status" value="1"/>
</dbReference>
<keyword evidence="6 9" id="KW-1133">Transmembrane helix</keyword>
<keyword evidence="2 9" id="KW-0813">Transport</keyword>
<dbReference type="InterPro" id="IPR005665">
    <property type="entry name" value="SecF_bac"/>
</dbReference>
<organism evidence="11 12">
    <name type="scientific">Blochmanniella vafra (strain BVAF)</name>
    <dbReference type="NCBI Taxonomy" id="859654"/>
    <lineage>
        <taxon>Bacteria</taxon>
        <taxon>Pseudomonadati</taxon>
        <taxon>Pseudomonadota</taxon>
        <taxon>Gammaproteobacteria</taxon>
        <taxon>Enterobacterales</taxon>
        <taxon>Enterobacteriaceae</taxon>
        <taxon>ant endosymbionts</taxon>
        <taxon>Candidatus Blochmanniella</taxon>
    </lineage>
</organism>
<dbReference type="Pfam" id="PF07549">
    <property type="entry name" value="Sec_GG"/>
    <property type="match status" value="1"/>
</dbReference>
<dbReference type="NCBIfam" id="TIGR00966">
    <property type="entry name" value="transloc_SecF"/>
    <property type="match status" value="1"/>
</dbReference>
<gene>
    <name evidence="9 11" type="primary">secF</name>
    <name evidence="11" type="ordered locus">BVAF_234</name>
</gene>
<dbReference type="GO" id="GO:0015450">
    <property type="term" value="F:protein-transporting ATPase activity"/>
    <property type="evidence" value="ECO:0007669"/>
    <property type="project" value="InterPro"/>
</dbReference>
<dbReference type="GO" id="GO:0005886">
    <property type="term" value="C:plasma membrane"/>
    <property type="evidence" value="ECO:0007669"/>
    <property type="project" value="UniProtKB-SubCell"/>
</dbReference>
<keyword evidence="9" id="KW-0997">Cell inner membrane</keyword>
<evidence type="ECO:0000256" key="3">
    <source>
        <dbReference type="ARBA" id="ARBA00022475"/>
    </source>
</evidence>
<dbReference type="GO" id="GO:0006605">
    <property type="term" value="P:protein targeting"/>
    <property type="evidence" value="ECO:0007669"/>
    <property type="project" value="UniProtKB-UniRule"/>
</dbReference>
<dbReference type="STRING" id="859654.BVAF_234"/>
<feature type="transmembrane region" description="Helical" evidence="9">
    <location>
        <begin position="276"/>
        <end position="296"/>
    </location>
</feature>
<proteinExistence type="inferred from homology"/>
<dbReference type="EMBL" id="CP002189">
    <property type="protein sequence ID" value="ADV33632.1"/>
    <property type="molecule type" value="Genomic_DNA"/>
</dbReference>
<feature type="transmembrane region" description="Helical" evidence="9">
    <location>
        <begin position="248"/>
        <end position="270"/>
    </location>
</feature>
<dbReference type="InterPro" id="IPR022813">
    <property type="entry name" value="SecD/SecF_arch_bac"/>
</dbReference>
<dbReference type="HOGENOM" id="CLU_050012_1_0_6"/>
<evidence type="ECO:0000256" key="8">
    <source>
        <dbReference type="ARBA" id="ARBA00023136"/>
    </source>
</evidence>
<protein>
    <recommendedName>
        <fullName evidence="9">Protein-export membrane protein SecF</fullName>
    </recommendedName>
</protein>
<keyword evidence="12" id="KW-1185">Reference proteome</keyword>
<keyword evidence="5 9" id="KW-0653">Protein transport</keyword>
<dbReference type="OrthoDB" id="9774769at2"/>
<keyword evidence="3 9" id="KW-1003">Cell membrane</keyword>
<dbReference type="NCBIfam" id="TIGR00916">
    <property type="entry name" value="2A0604s01"/>
    <property type="match status" value="1"/>
</dbReference>
<feature type="domain" description="Protein export membrane protein SecD/SecF C-terminal" evidence="10">
    <location>
        <begin position="122"/>
        <end position="298"/>
    </location>
</feature>
<dbReference type="RefSeq" id="WP_013516557.1">
    <property type="nucleotide sequence ID" value="NC_014909.2"/>
</dbReference>
<evidence type="ECO:0000256" key="1">
    <source>
        <dbReference type="ARBA" id="ARBA00004651"/>
    </source>
</evidence>
<evidence type="ECO:0000313" key="11">
    <source>
        <dbReference type="EMBL" id="ADV33632.1"/>
    </source>
</evidence>
<dbReference type="SUPFAM" id="SSF82866">
    <property type="entry name" value="Multidrug efflux transporter AcrB transmembrane domain"/>
    <property type="match status" value="1"/>
</dbReference>
<evidence type="ECO:0000256" key="7">
    <source>
        <dbReference type="ARBA" id="ARBA00023010"/>
    </source>
</evidence>
<evidence type="ECO:0000256" key="6">
    <source>
        <dbReference type="ARBA" id="ARBA00022989"/>
    </source>
</evidence>
<evidence type="ECO:0000259" key="10">
    <source>
        <dbReference type="Pfam" id="PF02355"/>
    </source>
</evidence>
<comment type="subcellular location">
    <subcellularLocation>
        <location evidence="9">Cell inner membrane</location>
        <topology evidence="9">Multi-pass membrane protein</topology>
    </subcellularLocation>
    <subcellularLocation>
        <location evidence="1">Cell membrane</location>
        <topology evidence="1">Multi-pass membrane protein</topology>
    </subcellularLocation>
</comment>
<dbReference type="InterPro" id="IPR055344">
    <property type="entry name" value="SecD_SecF_C_bact"/>
</dbReference>
<dbReference type="Proteomes" id="UP000007464">
    <property type="component" value="Chromosome"/>
</dbReference>
<reference evidence="11 12" key="1">
    <citation type="journal article" date="2010" name="BMC Genomics">
        <title>Unprecedented loss of ammonia assimilation capability in a urease-encoding bacterial mutualist.</title>
        <authorList>
            <person name="Williams L.E."/>
            <person name="Wernegreen J.J."/>
        </authorList>
    </citation>
    <scope>NUCLEOTIDE SEQUENCE [LARGE SCALE GENOMIC DNA]</scope>
    <source>
        <strain evidence="11 12">BVAF</strain>
    </source>
</reference>
<evidence type="ECO:0000313" key="12">
    <source>
        <dbReference type="Proteomes" id="UP000007464"/>
    </source>
</evidence>
<dbReference type="InterPro" id="IPR022646">
    <property type="entry name" value="SecD/SecF_CS"/>
</dbReference>
<dbReference type="InterPro" id="IPR022645">
    <property type="entry name" value="SecD/SecF_bac"/>
</dbReference>